<dbReference type="EMBL" id="KN822005">
    <property type="protein sequence ID" value="KIM70211.1"/>
    <property type="molecule type" value="Genomic_DNA"/>
</dbReference>
<dbReference type="AlphaFoldDB" id="A0A0C3EQX9"/>
<proteinExistence type="predicted"/>
<dbReference type="Proteomes" id="UP000053989">
    <property type="component" value="Unassembled WGS sequence"/>
</dbReference>
<organism evidence="1 2">
    <name type="scientific">Scleroderma citrinum Foug A</name>
    <dbReference type="NCBI Taxonomy" id="1036808"/>
    <lineage>
        <taxon>Eukaryota</taxon>
        <taxon>Fungi</taxon>
        <taxon>Dikarya</taxon>
        <taxon>Basidiomycota</taxon>
        <taxon>Agaricomycotina</taxon>
        <taxon>Agaricomycetes</taxon>
        <taxon>Agaricomycetidae</taxon>
        <taxon>Boletales</taxon>
        <taxon>Sclerodermatineae</taxon>
        <taxon>Sclerodermataceae</taxon>
        <taxon>Scleroderma</taxon>
    </lineage>
</organism>
<evidence type="ECO:0000313" key="1">
    <source>
        <dbReference type="EMBL" id="KIM70211.1"/>
    </source>
</evidence>
<sequence length="51" mass="5779">MKLYALLSLSQERTGRRLVSILAAPVTDYNPRDGINYEPSTKYIVTLSLHL</sequence>
<protein>
    <submittedName>
        <fullName evidence="1">Uncharacterized protein</fullName>
    </submittedName>
</protein>
<gene>
    <name evidence="1" type="ORF">SCLCIDRAFT_1207508</name>
</gene>
<reference evidence="1 2" key="1">
    <citation type="submission" date="2014-04" db="EMBL/GenBank/DDBJ databases">
        <authorList>
            <consortium name="DOE Joint Genome Institute"/>
            <person name="Kuo A."/>
            <person name="Kohler A."/>
            <person name="Nagy L.G."/>
            <person name="Floudas D."/>
            <person name="Copeland A."/>
            <person name="Barry K.W."/>
            <person name="Cichocki N."/>
            <person name="Veneault-Fourrey C."/>
            <person name="LaButti K."/>
            <person name="Lindquist E.A."/>
            <person name="Lipzen A."/>
            <person name="Lundell T."/>
            <person name="Morin E."/>
            <person name="Murat C."/>
            <person name="Sun H."/>
            <person name="Tunlid A."/>
            <person name="Henrissat B."/>
            <person name="Grigoriev I.V."/>
            <person name="Hibbett D.S."/>
            <person name="Martin F."/>
            <person name="Nordberg H.P."/>
            <person name="Cantor M.N."/>
            <person name="Hua S.X."/>
        </authorList>
    </citation>
    <scope>NUCLEOTIDE SEQUENCE [LARGE SCALE GENOMIC DNA]</scope>
    <source>
        <strain evidence="1 2">Foug A</strain>
    </source>
</reference>
<evidence type="ECO:0000313" key="2">
    <source>
        <dbReference type="Proteomes" id="UP000053989"/>
    </source>
</evidence>
<dbReference type="HOGENOM" id="CLU_3107741_0_0_1"/>
<keyword evidence="2" id="KW-1185">Reference proteome</keyword>
<reference evidence="2" key="2">
    <citation type="submission" date="2015-01" db="EMBL/GenBank/DDBJ databases">
        <title>Evolutionary Origins and Diversification of the Mycorrhizal Mutualists.</title>
        <authorList>
            <consortium name="DOE Joint Genome Institute"/>
            <consortium name="Mycorrhizal Genomics Consortium"/>
            <person name="Kohler A."/>
            <person name="Kuo A."/>
            <person name="Nagy L.G."/>
            <person name="Floudas D."/>
            <person name="Copeland A."/>
            <person name="Barry K.W."/>
            <person name="Cichocki N."/>
            <person name="Veneault-Fourrey C."/>
            <person name="LaButti K."/>
            <person name="Lindquist E.A."/>
            <person name="Lipzen A."/>
            <person name="Lundell T."/>
            <person name="Morin E."/>
            <person name="Murat C."/>
            <person name="Riley R."/>
            <person name="Ohm R."/>
            <person name="Sun H."/>
            <person name="Tunlid A."/>
            <person name="Henrissat B."/>
            <person name="Grigoriev I.V."/>
            <person name="Hibbett D.S."/>
            <person name="Martin F."/>
        </authorList>
    </citation>
    <scope>NUCLEOTIDE SEQUENCE [LARGE SCALE GENOMIC DNA]</scope>
    <source>
        <strain evidence="2">Foug A</strain>
    </source>
</reference>
<dbReference type="InParanoid" id="A0A0C3EQX9"/>
<accession>A0A0C3EQX9</accession>
<name>A0A0C3EQX9_9AGAM</name>